<feature type="non-terminal residue" evidence="22">
    <location>
        <position position="3962"/>
    </location>
</feature>
<feature type="domain" description="AAA+ ATPase" evidence="21">
    <location>
        <begin position="1247"/>
        <end position="1386"/>
    </location>
</feature>
<dbReference type="FunFam" id="1.10.8.720:FF:000001">
    <property type="entry name" value="dynein heavy chain 7, axonemal"/>
    <property type="match status" value="1"/>
</dbReference>
<keyword evidence="12" id="KW-0969">Cilium</keyword>
<evidence type="ECO:0000256" key="1">
    <source>
        <dbReference type="ARBA" id="ARBA00004230"/>
    </source>
</evidence>
<dbReference type="FunFam" id="3.40.50.300:FF:001328">
    <property type="entry name" value="Dynein heavy chain 6, axonemal"/>
    <property type="match status" value="1"/>
</dbReference>
<dbReference type="Pfam" id="PF12780">
    <property type="entry name" value="AAA_8"/>
    <property type="match status" value="1"/>
</dbReference>
<dbReference type="FunFam" id="1.20.920.30:FF:000002">
    <property type="entry name" value="Dynein axonemal heavy chain 3"/>
    <property type="match status" value="1"/>
</dbReference>
<dbReference type="GO" id="GO:0005524">
    <property type="term" value="F:ATP binding"/>
    <property type="evidence" value="ECO:0007669"/>
    <property type="project" value="UniProtKB-KW"/>
</dbReference>
<dbReference type="Gene3D" id="1.20.140.100">
    <property type="entry name" value="Dynein heavy chain, N-terminal domain 2"/>
    <property type="match status" value="1"/>
</dbReference>
<organism evidence="22 23">
    <name type="scientific">Aedes aegypti</name>
    <name type="common">Yellowfever mosquito</name>
    <name type="synonym">Culex aegypti</name>
    <dbReference type="NCBI Taxonomy" id="7159"/>
    <lineage>
        <taxon>Eukaryota</taxon>
        <taxon>Metazoa</taxon>
        <taxon>Ecdysozoa</taxon>
        <taxon>Arthropoda</taxon>
        <taxon>Hexapoda</taxon>
        <taxon>Insecta</taxon>
        <taxon>Pterygota</taxon>
        <taxon>Neoptera</taxon>
        <taxon>Endopterygota</taxon>
        <taxon>Diptera</taxon>
        <taxon>Nematocera</taxon>
        <taxon>Culicoidea</taxon>
        <taxon>Culicidae</taxon>
        <taxon>Culicinae</taxon>
        <taxon>Aedini</taxon>
        <taxon>Aedes</taxon>
        <taxon>Stegomyia</taxon>
    </lineage>
</organism>
<dbReference type="GO" id="GO:0031514">
    <property type="term" value="C:motile cilium"/>
    <property type="evidence" value="ECO:0007669"/>
    <property type="project" value="UniProtKB-SubCell"/>
</dbReference>
<keyword evidence="5" id="KW-0493">Microtubule</keyword>
<evidence type="ECO:0000256" key="9">
    <source>
        <dbReference type="ARBA" id="ARBA00022846"/>
    </source>
</evidence>
<dbReference type="InterPro" id="IPR042219">
    <property type="entry name" value="AAA_lid_11_sf"/>
</dbReference>
<dbReference type="Pfam" id="PF18199">
    <property type="entry name" value="Dynein_C"/>
    <property type="match status" value="1"/>
</dbReference>
<keyword evidence="11 20" id="KW-0175">Coiled coil</keyword>
<evidence type="ECO:0000256" key="16">
    <source>
        <dbReference type="ARBA" id="ARBA00062885"/>
    </source>
</evidence>
<dbReference type="SMART" id="SM00382">
    <property type="entry name" value="AAA"/>
    <property type="match status" value="3"/>
</dbReference>
<dbReference type="FunFam" id="1.10.8.1220:FF:000001">
    <property type="entry name" value="Dynein axonemal heavy chain 5"/>
    <property type="match status" value="1"/>
</dbReference>
<reference evidence="22" key="2">
    <citation type="journal article" date="2007" name="Science">
        <title>Genome sequence of Aedes aegypti, a major arbovirus vector.</title>
        <authorList>
            <person name="Nene V."/>
            <person name="Wortman J.R."/>
            <person name="Lawson D."/>
            <person name="Haas B."/>
            <person name="Kodira C."/>
            <person name="Tu Z.J."/>
            <person name="Loftus B."/>
            <person name="Xi Z."/>
            <person name="Megy K."/>
            <person name="Grabherr M."/>
            <person name="Ren Q."/>
            <person name="Zdobnov E.M."/>
            <person name="Lobo N.F."/>
            <person name="Campbell K.S."/>
            <person name="Brown S.E."/>
            <person name="Bonaldo M.F."/>
            <person name="Zhu J."/>
            <person name="Sinkins S.P."/>
            <person name="Hogenkamp D.G."/>
            <person name="Amedeo P."/>
            <person name="Arensburger P."/>
            <person name="Atkinson P.W."/>
            <person name="Bidwell S."/>
            <person name="Biedler J."/>
            <person name="Birney E."/>
            <person name="Bruggner R.V."/>
            <person name="Costas J."/>
            <person name="Coy M.R."/>
            <person name="Crabtree J."/>
            <person name="Crawford M."/>
            <person name="Debruyn B."/>
            <person name="Decaprio D."/>
            <person name="Eiglmeier K."/>
            <person name="Eisenstadt E."/>
            <person name="El-Dorry H."/>
            <person name="Gelbart W.M."/>
            <person name="Gomes S.L."/>
            <person name="Hammond M."/>
            <person name="Hannick L.I."/>
            <person name="Hogan J.R."/>
            <person name="Holmes M.H."/>
            <person name="Jaffe D."/>
            <person name="Johnston J.S."/>
            <person name="Kennedy R.C."/>
            <person name="Koo H."/>
            <person name="Kravitz S."/>
            <person name="Kriventseva E.V."/>
            <person name="Kulp D."/>
            <person name="Labutti K."/>
            <person name="Lee E."/>
            <person name="Li S."/>
            <person name="Lovin D.D."/>
            <person name="Mao C."/>
            <person name="Mauceli E."/>
            <person name="Menck C.F."/>
            <person name="Miller J.R."/>
            <person name="Montgomery P."/>
            <person name="Mori A."/>
            <person name="Nascimento A.L."/>
            <person name="Naveira H.F."/>
            <person name="Nusbaum C."/>
            <person name="O'leary S."/>
            <person name="Orvis J."/>
            <person name="Pertea M."/>
            <person name="Quesneville H."/>
            <person name="Reidenbach K.R."/>
            <person name="Rogers Y.H."/>
            <person name="Roth C.W."/>
            <person name="Schneider J.R."/>
            <person name="Schatz M."/>
            <person name="Shumway M."/>
            <person name="Stanke M."/>
            <person name="Stinson E.O."/>
            <person name="Tubio J.M."/>
            <person name="Vanzee J.P."/>
            <person name="Verjovski-Almeida S."/>
            <person name="Werner D."/>
            <person name="White O."/>
            <person name="Wyder S."/>
            <person name="Zeng Q."/>
            <person name="Zhao Q."/>
            <person name="Zhao Y."/>
            <person name="Hill C.A."/>
            <person name="Raikhel A.S."/>
            <person name="Soares M.B."/>
            <person name="Knudson D.L."/>
            <person name="Lee N.H."/>
            <person name="Galagan J."/>
            <person name="Salzberg S.L."/>
            <person name="Paulsen I.T."/>
            <person name="Dimopoulos G."/>
            <person name="Collins F.H."/>
            <person name="Birren B."/>
            <person name="Fraser-Liggett C.M."/>
            <person name="Severson D.W."/>
        </authorList>
    </citation>
    <scope>NUCLEOTIDE SEQUENCE [LARGE SCALE GENOMIC DNA]</scope>
    <source>
        <strain evidence="22">Liverpool</strain>
    </source>
</reference>
<dbReference type="Pfam" id="PF12781">
    <property type="entry name" value="AAA_9"/>
    <property type="match status" value="1"/>
</dbReference>
<dbReference type="Gene3D" id="1.10.287.2620">
    <property type="match status" value="1"/>
</dbReference>
<dbReference type="SUPFAM" id="SSF52540">
    <property type="entry name" value="P-loop containing nucleoside triphosphate hydrolases"/>
    <property type="match status" value="4"/>
</dbReference>
<dbReference type="InterPro" id="IPR013602">
    <property type="entry name" value="Dynein_heavy_linker"/>
</dbReference>
<dbReference type="Gene3D" id="1.10.472.130">
    <property type="match status" value="1"/>
</dbReference>
<dbReference type="PaxDb" id="7159-AAEL000307-PA"/>
<dbReference type="FunFam" id="1.20.1270.280:FF:000001">
    <property type="entry name" value="dynein heavy chain 7, axonemal"/>
    <property type="match status" value="1"/>
</dbReference>
<dbReference type="GO" id="GO:0003341">
    <property type="term" value="P:cilium movement"/>
    <property type="evidence" value="ECO:0007669"/>
    <property type="project" value="UniProtKB-ARBA"/>
</dbReference>
<dbReference type="InterPro" id="IPR041658">
    <property type="entry name" value="AAA_lid_11"/>
</dbReference>
<keyword evidence="4" id="KW-0963">Cytoplasm</keyword>
<dbReference type="eggNOG" id="KOG3595">
    <property type="taxonomic scope" value="Eukaryota"/>
</dbReference>
<reference evidence="22" key="3">
    <citation type="submission" date="2012-09" db="EMBL/GenBank/DDBJ databases">
        <authorList>
            <consortium name="VectorBase"/>
        </authorList>
    </citation>
    <scope>NUCLEOTIDE SEQUENCE</scope>
    <source>
        <strain evidence="22">Liverpool</strain>
    </source>
</reference>
<dbReference type="InterPro" id="IPR035699">
    <property type="entry name" value="AAA_6"/>
</dbReference>
<feature type="coiled-coil region" evidence="20">
    <location>
        <begin position="2755"/>
        <end position="2789"/>
    </location>
</feature>
<protein>
    <recommendedName>
        <fullName evidence="17">Dynein axonemal heavy chain 7</fullName>
    </recommendedName>
    <alternativeName>
        <fullName evidence="19">Axonemal beta dynein heavy chain 7</fullName>
    </alternativeName>
    <alternativeName>
        <fullName evidence="18">Ciliary dynein heavy chain 7</fullName>
    </alternativeName>
</protein>
<dbReference type="InterPro" id="IPR024743">
    <property type="entry name" value="Dynein_HC_stalk"/>
</dbReference>
<dbReference type="PANTHER" id="PTHR22878">
    <property type="entry name" value="DYNEIN HEAVY CHAIN 6, AXONEMAL-LIKE-RELATED"/>
    <property type="match status" value="1"/>
</dbReference>
<dbReference type="FunFam" id="1.10.8.710:FF:000004">
    <property type="entry name" value="Dynein axonemal heavy chain 6"/>
    <property type="match status" value="1"/>
</dbReference>
<dbReference type="InterPro" id="IPR035706">
    <property type="entry name" value="AAA_9"/>
</dbReference>
<dbReference type="InterPro" id="IPR042228">
    <property type="entry name" value="Dynein_linker_3"/>
</dbReference>
<dbReference type="Pfam" id="PF12774">
    <property type="entry name" value="AAA_6"/>
    <property type="match status" value="1"/>
</dbReference>
<dbReference type="GO" id="GO:0045505">
    <property type="term" value="F:dynein intermediate chain binding"/>
    <property type="evidence" value="ECO:0007669"/>
    <property type="project" value="InterPro"/>
</dbReference>
<dbReference type="Gene3D" id="1.20.58.1120">
    <property type="match status" value="1"/>
</dbReference>
<dbReference type="PhylomeDB" id="Q17PI3"/>
<evidence type="ECO:0000256" key="6">
    <source>
        <dbReference type="ARBA" id="ARBA00022737"/>
    </source>
</evidence>
<dbReference type="FunFam" id="3.20.180.20:FF:000003">
    <property type="entry name" value="Dynein heavy chain 12, axonemal"/>
    <property type="match status" value="1"/>
</dbReference>
<evidence type="ECO:0000259" key="21">
    <source>
        <dbReference type="SMART" id="SM00382"/>
    </source>
</evidence>
<keyword evidence="13" id="KW-0505">Motor protein</keyword>
<dbReference type="Gene3D" id="1.10.8.710">
    <property type="match status" value="1"/>
</dbReference>
<dbReference type="Pfam" id="PF17852">
    <property type="entry name" value="Dynein_AAA_lid"/>
    <property type="match status" value="1"/>
</dbReference>
<dbReference type="GO" id="GO:0051959">
    <property type="term" value="F:dynein light intermediate chain binding"/>
    <property type="evidence" value="ECO:0007669"/>
    <property type="project" value="InterPro"/>
</dbReference>
<comment type="subcellular location">
    <subcellularLocation>
        <location evidence="1">Cell projection</location>
        <location evidence="1">Cilium</location>
        <location evidence="1">Flagellum</location>
    </subcellularLocation>
    <subcellularLocation>
        <location evidence="2">Cytoplasm</location>
        <location evidence="2">Cytoskeleton</location>
        <location evidence="2">Cilium axoneme</location>
    </subcellularLocation>
</comment>
<dbReference type="Gene3D" id="1.10.8.1220">
    <property type="match status" value="1"/>
</dbReference>
<evidence type="ECO:0000256" key="15">
    <source>
        <dbReference type="ARBA" id="ARBA00023273"/>
    </source>
</evidence>
<dbReference type="Pfam" id="PF03028">
    <property type="entry name" value="Dynein_heavy"/>
    <property type="match status" value="1"/>
</dbReference>
<dbReference type="Pfam" id="PF08393">
    <property type="entry name" value="DHC_N2"/>
    <property type="match status" value="1"/>
</dbReference>
<evidence type="ECO:0000256" key="14">
    <source>
        <dbReference type="ARBA" id="ARBA00023212"/>
    </source>
</evidence>
<dbReference type="InterPro" id="IPR026983">
    <property type="entry name" value="DHC"/>
</dbReference>
<feature type="domain" description="AAA+ ATPase" evidence="21">
    <location>
        <begin position="1528"/>
        <end position="1667"/>
    </location>
</feature>
<reference evidence="22" key="1">
    <citation type="submission" date="2005-10" db="EMBL/GenBank/DDBJ databases">
        <authorList>
            <person name="Loftus B.J."/>
            <person name="Nene V.M."/>
            <person name="Hannick L.I."/>
            <person name="Bidwell S."/>
            <person name="Haas B."/>
            <person name="Amedeo P."/>
            <person name="Orvis J."/>
            <person name="Wortman J.R."/>
            <person name="White O.R."/>
            <person name="Salzberg S."/>
            <person name="Shumway M."/>
            <person name="Koo H."/>
            <person name="Zhao Y."/>
            <person name="Holmes M."/>
            <person name="Miller J."/>
            <person name="Schatz M."/>
            <person name="Pop M."/>
            <person name="Pai G."/>
            <person name="Utterback T."/>
            <person name="Rogers Y.-H."/>
            <person name="Kravitz S."/>
            <person name="Fraser C.M."/>
        </authorList>
    </citation>
    <scope>NUCLEOTIDE SEQUENCE</scope>
    <source>
        <strain evidence="22">Liverpool</strain>
    </source>
</reference>
<dbReference type="InterPro" id="IPR024317">
    <property type="entry name" value="Dynein_heavy_chain_D4_dom"/>
</dbReference>
<dbReference type="Gene3D" id="1.20.1270.280">
    <property type="match status" value="1"/>
</dbReference>
<dbReference type="FunFam" id="3.40.50.300:FF:000362">
    <property type="entry name" value="Dynein, axonemal, heavy chain 6"/>
    <property type="match status" value="1"/>
</dbReference>
<dbReference type="InterPro" id="IPR041466">
    <property type="entry name" value="Dynein_AAA5_ext"/>
</dbReference>
<dbReference type="InterPro" id="IPR043157">
    <property type="entry name" value="Dynein_AAA1S"/>
</dbReference>
<dbReference type="EMBL" id="CH477191">
    <property type="protein sequence ID" value="EAT48634.1"/>
    <property type="molecule type" value="Genomic_DNA"/>
</dbReference>
<keyword evidence="9" id="KW-0282">Flagellum</keyword>
<dbReference type="InterPro" id="IPR003593">
    <property type="entry name" value="AAA+_ATPase"/>
</dbReference>
<evidence type="ECO:0000256" key="18">
    <source>
        <dbReference type="ARBA" id="ARBA00078543"/>
    </source>
</evidence>
<accession>Q17PI3</accession>
<keyword evidence="7" id="KW-0547">Nucleotide-binding</keyword>
<dbReference type="InterPro" id="IPR027417">
    <property type="entry name" value="P-loop_NTPase"/>
</dbReference>
<evidence type="ECO:0000256" key="5">
    <source>
        <dbReference type="ARBA" id="ARBA00022701"/>
    </source>
</evidence>
<dbReference type="GO" id="GO:0005874">
    <property type="term" value="C:microtubule"/>
    <property type="evidence" value="ECO:0007669"/>
    <property type="project" value="UniProtKB-KW"/>
</dbReference>
<evidence type="ECO:0000256" key="4">
    <source>
        <dbReference type="ARBA" id="ARBA00022490"/>
    </source>
</evidence>
<keyword evidence="10" id="KW-0243">Dynein</keyword>
<dbReference type="FunFam" id="1.20.140.100:FF:000004">
    <property type="entry name" value="Dynein axonemal heavy chain 6"/>
    <property type="match status" value="1"/>
</dbReference>
<dbReference type="Pfam" id="PF12777">
    <property type="entry name" value="MT"/>
    <property type="match status" value="1"/>
</dbReference>
<keyword evidence="15" id="KW-0966">Cell projection</keyword>
<dbReference type="Gene3D" id="1.20.920.20">
    <property type="match status" value="1"/>
</dbReference>
<dbReference type="Proteomes" id="UP000682892">
    <property type="component" value="Unassembled WGS sequence"/>
</dbReference>
<dbReference type="FunFam" id="3.40.50.300:FF:000044">
    <property type="entry name" value="Dynein heavy chain 5, axonemal"/>
    <property type="match status" value="1"/>
</dbReference>
<dbReference type="InterPro" id="IPR042222">
    <property type="entry name" value="Dynein_2_N"/>
</dbReference>
<dbReference type="Pfam" id="PF12775">
    <property type="entry name" value="AAA_7"/>
    <property type="match status" value="1"/>
</dbReference>
<dbReference type="FunFam" id="1.10.287.2620:FF:000002">
    <property type="entry name" value="Dynein heavy chain 2, axonemal"/>
    <property type="match status" value="1"/>
</dbReference>
<dbReference type="Gene3D" id="3.40.50.300">
    <property type="entry name" value="P-loop containing nucleotide triphosphate hydrolases"/>
    <property type="match status" value="5"/>
</dbReference>
<dbReference type="HOGENOM" id="CLU_000038_0_0_1"/>
<evidence type="ECO:0000256" key="12">
    <source>
        <dbReference type="ARBA" id="ARBA00023069"/>
    </source>
</evidence>
<feature type="domain" description="AAA+ ATPase" evidence="21">
    <location>
        <begin position="1897"/>
        <end position="2044"/>
    </location>
</feature>
<dbReference type="Pfam" id="PF17857">
    <property type="entry name" value="AAA_lid_1"/>
    <property type="match status" value="1"/>
</dbReference>
<dbReference type="STRING" id="7159.Q17PI3"/>
<dbReference type="VEuPathDB" id="VectorBase:AAEL023900"/>
<evidence type="ECO:0000256" key="19">
    <source>
        <dbReference type="ARBA" id="ARBA00082102"/>
    </source>
</evidence>
<dbReference type="InterPro" id="IPR041228">
    <property type="entry name" value="Dynein_C"/>
</dbReference>
<proteinExistence type="inferred from homology"/>
<dbReference type="FunFam" id="3.10.490.20:FF:000001">
    <property type="entry name" value="dynein heavy chain 7, axonemal"/>
    <property type="match status" value="1"/>
</dbReference>
<dbReference type="FunFam" id="3.40.50.300:FF:002141">
    <property type="entry name" value="Dynein heavy chain"/>
    <property type="match status" value="1"/>
</dbReference>
<evidence type="ECO:0000256" key="8">
    <source>
        <dbReference type="ARBA" id="ARBA00022840"/>
    </source>
</evidence>
<keyword evidence="8" id="KW-0067">ATP-binding</keyword>
<dbReference type="Gene3D" id="3.10.490.20">
    <property type="match status" value="1"/>
</dbReference>
<dbReference type="GO" id="GO:0005858">
    <property type="term" value="C:axonemal dynein complex"/>
    <property type="evidence" value="ECO:0007669"/>
    <property type="project" value="UniProtKB-ARBA"/>
</dbReference>
<dbReference type="GO" id="GO:0008569">
    <property type="term" value="F:minus-end-directed microtubule motor activity"/>
    <property type="evidence" value="ECO:0007669"/>
    <property type="project" value="InterPro"/>
</dbReference>
<sequence length="3962" mass="455514">PSGIMSLINRKANPEYNRRRIWQELNMPTDCDFLGPNVFNLPDRLLKHISKLRPSPLSKPRPDKKIRSYTALRKDREEFRKKLIKLIVRKDHEKDDEANTFPNVEERELLRYYHYIRHGIDTVHVAPIDKRVLQRILKLIPKHLVKYKDALRTIFDEIKDDYSFAVKKAVVDFVLGDAMTKYMKKDDITAARLEIKDLKLKWKHRYDENRTKIKRNLFSINACSEQVLELWDTTFKSLLLVDIKQLVEKGQAYDLTEFTSTVNQQIEEAKITLNEKWYGAIKNIFNKGVKKKLIPDEATKPKMLKKFFNSLATLMTRQLQNLCVNSVKAYTNYICDVGKTNQGFRLTILLENQDTLSFIPSFSRFQVEIVKVIDNIIKAVKSFKRIERQLKPNFPCPDPMLKPEISSDVINECKLRIYDVLEEQRIGPELRMQDFDKYMTLMNGTDIDEIERFMEKRPSFEEYCKYIQRYKQMEDNVAKEIYGVMSMGFYEFHREGLIDTLEGLAKFMQQELISKMTADQQILTIPKDTAELMSLKAYAIKMEETTIPEMENRLKVNLSHLLYLTDYTIFTPLEIKQNNNTFQWYMKMATIFQDHKNIIAEKVVEYQDSLKRRIENFRRDLEIYWGQVKEYDSWGEIKNLHKYRKKATALDNKLESAMEKIDQINEEETAYGWELSQYPLRKQCHDKLTPYKQLYDAGQEFMDKHDLWMHSQVGLHDPEQVEETVGTLYRTVYKLEKKFSDSYQTQRLAHDIKIRIDQFKTHLPIVQTLGNPGMKERHWEQVSEIIGFPIKIAPDLTLEKVIDYGLDDYIQRFEVISESATKENNLEKAMIKMVNEWSDMAFVVLPYRDTGTYILSAIDDIQVLLDDHIIKTQTMKSSLYIKPFEADILAWEKKLMLLQDILDDWLKVQATWMYLEPIFSSPDIQSQMPEEGRRFSAVDKIWKDLMKNVHADTKVLAVLEIDKMSEKLKKSYSLLEIIQKGLNEYLEKKRLYFPRFFFLSNDELLEILSETKNPTRVQPHLKKCFEGIATLHFTESLDITMMRSSEGEEVQLADEVSTSKAKGQVEKWLLDLEKSMKKSVHIKVDESYESYTKTLRHEWVLMWPGQCVQSISCAFWTLEVTLCFDSAEPLEALEEYKETCKSQISHIVDLVRGKLALQNRITLGALIVLDVHARDVLTELIETHTTKSDDFTWLAQLRYYMEDKNLSTRMINSTLKYGYEYLGNTSRLVITPLTDRCFRTLFGALHLHLGGAPEGPAGTGKTETTKDLAKAVAKQCVVFNCSDGLDYIALGKFFKGLASCGAWSCFDEFNRIDLEVLSVVAQQILTIQRGINSGSPTLIFEGTTLNLDPTCAVFITMNPGYAGRSELPDNLKALFRSVAMMVPDYALISEIELYSYGFLNAKPLAIKIVATYRLCSEQLSSQPHYDYGMRAVKSVLKAAGALKLRYPEESEDILVLRSIKDVNLAKFLNQDVPLFQGIISDLFPGVVLPEPDYVVFNAALEKACEHNNIQCTPFFLEKVQQLYEMIVVRHGLMLVGPPFGGKTTAYRMLAEALGYIEEQGEMGEHKAQYTVINPKAITMGQLYGQFDPVSHEWSDGILAVSYRQFAVSTTPDRKWLIFDGPVDAIWIENMNTVLDDNKKLCLMSGEIIQLAPTTNLIFEVMDLDAASPATVSRCGMIYLEPSTLGWEPLLESWKNTLPPELHSVNKQVITQMFMRFCPILLWFVRKGGVREMMPTSDSNLVKSVMNLFDCFMDDYRNETYMKSVTKVDVRAQLEGVFFFSCIWAIGGPLETEGREKFSELFRALTEKVFPPEINDKFHIPPSIQVENLAKPFIFQIPKGGTVFDYHFIKEGKGKWRPWAEEIGQTINIQRDMPVNQIIVPTVETIRITALLELLIQHGKYLLLVGPTGTGKSVYTIDFLLKRNDTNVYKPLLINFSAQTSANQVQDIIMSKLDKRRKGVYGPPLGKKCVVFIDDVSMPLKETYGAQPPIEIVRMFLDHSIWYDRKEVVPMKLVDLQLMCAMGPPSTGNTVTPRFSRHFNAIALNEFDDATLIGIFSKIVLWHLDTRGFSKEFDPCIDEIVLSTLQIYREARRKLLPTPAKCHYLFNLRDFSRVIQGVLLSVPEGTESLNSIRRMWAHEIIRVYGDRLVDDSDREWLFNELCTVIDKYMHEDPKDLFDRFVEGGQLKEQNLRGLMFCDFTNPKADTKLYLEVQDMEDLGFVVESYIVEYNNMSKKPMTLVLFRFAIEHLSRICRIIKQPRSHALLVGVGGSGRQSLARIASHICSYELYQVEISRQYGMIEWREDMKNLLKKVVSSDQHICFLFTDTQIKEETFLEDINNLLNSGEIPNLFTNEEKSEIIEKMRQIDRQKEKSQQTDGTPVALFNLFVTIIRDQLHIVLSMSPIGDSFRNRVRKFPSIVNCCTIDWFQPWPKDALVAVATKFLSTVEMPEKERSVCIDMCMEFHTSTQELSDEFMIRLNRHNYVTPTSYLELIHTFKTLLDKKRTDVLTGKNRYLTGLKQLEIAAQQVGVMQEQLEAVQPQLKIAAETVAQQMAKVQADSEAAAVQKELVKKDEAVAQEKAAAANAIKEICDAKLADAMPILNTALAALNTLTAADITIVKTMKSPPIGVKIVMEAVCILKDLKPDRVQAPSGMGMVEDYWGPAKKLLGDMKFLEGLVNFERDDIPPRIIQKLEERILNNENFDPDKVKTASTACEGLCKWVIAIAKYDKVAKEIAPRKLEQKEAEAKSNAAVALLNEKLEQLAIVEESLAELQRKLDEQVQQHAKLQANVELCMKKLERATEIITGLGGEKDRWEQAAENLGRVYDNLTGDVLIASGVVAYLGPFTIQFRAQQIKRWISSCMTRGIVCSQDFQLANVLGNPVDIRAWNIFGLPSDAFSIESAIIIHEFILYCSNGRRWPLMIDPQGQANKWVRNMEKANRICIIRFNQPDYTRVLENAIQFGLPVLLENVGEEIEPLLEPILLKQVFRQGGTMCIKLGDSIIEYNDSFKFYITTKLRNPHYLPEIAVKVTLLNFMITKTGLQDQLLSITVARERPDLETEKNALIVQGAENKRLLQEIEDKILQVLSSEGNILEDESAVSVLSSSKTLANEINEKQMIAETTERQIDIARLQYTSIAAHSTILFFTIADLANIDPMYQYSLNWFVNLFTAAIDNTEKVDEVPARLEDLRTYFTYSLYENICRSLFEKDKILFSLLLTTNLQFERGEIDRTEFMFLLTGGVGLDNPETNPAEWLPSKSWDEICRLTAFETFKGLKEHVVGNLRRWKALFDDDTPECAELPEPWKSNLTSFQKLLILRCFRSDKLVPGIELYVEGILTRKYVEPPPFDLSASYDESNCCVPLIFVLTPGADPTATLLRFADTQGIGSNRLFSLSLGQGQGPIATKMIDEGTKFGNWVLLQNCHLAQSWMPTLERICESFQPDTTHPDFRLWLTSYPTEHFPVVVLQNGIKITNEPPKGLRMNIVRSYMSDPISNVEWFEACKQSANFKKLLFSLCFFHGIVQERRHFGPIGWNIPYEFNETDLSISLTQLRMFLDEYEEVQYVALRYLTGECNYGGRVTDDWDRRCLNTILAKFYSEKVLDEEGYVLDEQGLYKIPELKEHEEFMTYIKELPVIAKPGVFGLHENADIVKDQKETDSLLTNALKTQDRYEMKTTSTGAFRETPAEIVVRVSTDILRRLPKEFDRDATLEKYPTSYHQSMNTVLVQEMVRFNQLLTCIRNSLTTASKAMQGLVAMSPDIEEVVASVLVGRIPALWAKRSYPSLKPLGSFIMDFVARLQFLQRWYDDGPPVDFWISGFFFTQAFLTGAQQNYARKYVIPIDLLTFDNTVLTEAKFEDPPEDGVYVYGLFLEGARWDKKKGYLQESFPRVLYDTMPHLWLLPLKKDDLVLRHTYNCPVYKTAERRGILSTTGHSTNFVVSLNLDCDPSTEPEHWIRRGTALLCQLSH</sequence>
<dbReference type="FunFam" id="1.20.920.20:FF:000006">
    <property type="entry name" value="Dynein, axonemal, heavy chain 6"/>
    <property type="match status" value="1"/>
</dbReference>
<evidence type="ECO:0000256" key="3">
    <source>
        <dbReference type="ARBA" id="ARBA00008887"/>
    </source>
</evidence>
<evidence type="ECO:0000256" key="10">
    <source>
        <dbReference type="ARBA" id="ARBA00023017"/>
    </source>
</evidence>
<dbReference type="FunFam" id="3.40.50.300:FF:000223">
    <property type="entry name" value="Dynein heavy chain 3, axonemal"/>
    <property type="match status" value="1"/>
</dbReference>
<evidence type="ECO:0000256" key="2">
    <source>
        <dbReference type="ARBA" id="ARBA00004430"/>
    </source>
</evidence>
<name>Q17PI3_AEDAE</name>
<dbReference type="Gene3D" id="3.20.180.20">
    <property type="entry name" value="Dynein heavy chain, N-terminal domain 2"/>
    <property type="match status" value="1"/>
</dbReference>
<evidence type="ECO:0000256" key="20">
    <source>
        <dbReference type="SAM" id="Coils"/>
    </source>
</evidence>
<dbReference type="InterPro" id="IPR043160">
    <property type="entry name" value="Dynein_C_barrel"/>
</dbReference>
<evidence type="ECO:0000256" key="7">
    <source>
        <dbReference type="ARBA" id="ARBA00022741"/>
    </source>
</evidence>
<dbReference type="FunFam" id="1.10.472.130:FF:000005">
    <property type="entry name" value="Dynein axonemal heavy chain 7"/>
    <property type="match status" value="1"/>
</dbReference>
<dbReference type="InterPro" id="IPR004273">
    <property type="entry name" value="Dynein_heavy_D6_P-loop"/>
</dbReference>
<comment type="similarity">
    <text evidence="3">Belongs to the dynein heavy chain family.</text>
</comment>
<dbReference type="Gene3D" id="1.20.920.30">
    <property type="match status" value="1"/>
</dbReference>
<dbReference type="PANTHER" id="PTHR22878:SF66">
    <property type="entry name" value="DYNEIN AXONEMAL HEAVY CHAIN 7"/>
    <property type="match status" value="1"/>
</dbReference>
<keyword evidence="14" id="KW-0206">Cytoskeleton</keyword>
<evidence type="ECO:0000256" key="11">
    <source>
        <dbReference type="ARBA" id="ARBA00023054"/>
    </source>
</evidence>
<evidence type="ECO:0000256" key="13">
    <source>
        <dbReference type="ARBA" id="ARBA00023175"/>
    </source>
</evidence>
<evidence type="ECO:0000256" key="17">
    <source>
        <dbReference type="ARBA" id="ARBA00071816"/>
    </source>
</evidence>
<dbReference type="InterPro" id="IPR041589">
    <property type="entry name" value="DNAH3_AAA_lid_1"/>
</dbReference>
<dbReference type="Pfam" id="PF18198">
    <property type="entry name" value="AAA_lid_11"/>
    <property type="match status" value="1"/>
</dbReference>
<keyword evidence="6" id="KW-0677">Repeat</keyword>
<dbReference type="Gene3D" id="1.10.8.720">
    <property type="entry name" value="Region D6 of dynein motor"/>
    <property type="match status" value="1"/>
</dbReference>
<dbReference type="FunFam" id="1.20.58.1120:FF:000001">
    <property type="entry name" value="dynein heavy chain 2, axonemal"/>
    <property type="match status" value="1"/>
</dbReference>
<comment type="subunit">
    <text evidence="16">The dynein complex consists of at least two heavy chains and a number of intermediate and light chains.</text>
</comment>
<dbReference type="OMA" id="FHDSPYA"/>
<dbReference type="Gene3D" id="6.10.140.1060">
    <property type="match status" value="1"/>
</dbReference>
<evidence type="ECO:0000313" key="23">
    <source>
        <dbReference type="Proteomes" id="UP000682892"/>
    </source>
</evidence>
<feature type="coiled-coil region" evidence="20">
    <location>
        <begin position="640"/>
        <end position="667"/>
    </location>
</feature>
<evidence type="ECO:0000313" key="22">
    <source>
        <dbReference type="EMBL" id="EAT48634.1"/>
    </source>
</evidence>
<gene>
    <name evidence="22" type="ORF">AaeL_AAEL000307</name>
</gene>